<keyword evidence="2" id="KW-0472">Membrane</keyword>
<gene>
    <name evidence="4" type="ORF">CVO96_18305</name>
</gene>
<reference evidence="4 5" key="1">
    <citation type="submission" date="2018-01" db="EMBL/GenBank/DDBJ databases">
        <title>Deinococcus koreensis sp. nov., a radiation-resistant bacterium isolated from river water.</title>
        <authorList>
            <person name="Choi A."/>
        </authorList>
    </citation>
    <scope>NUCLEOTIDE SEQUENCE [LARGE SCALE GENOMIC DNA]</scope>
    <source>
        <strain evidence="4 5">SJW1-2</strain>
    </source>
</reference>
<dbReference type="Pfam" id="PF02719">
    <property type="entry name" value="Polysacc_synt_2"/>
    <property type="match status" value="1"/>
</dbReference>
<dbReference type="CDD" id="cd05237">
    <property type="entry name" value="UDP_invert_4-6DH_SDR_e"/>
    <property type="match status" value="1"/>
</dbReference>
<organism evidence="4 5">
    <name type="scientific">Deinococcus koreensis</name>
    <dbReference type="NCBI Taxonomy" id="2054903"/>
    <lineage>
        <taxon>Bacteria</taxon>
        <taxon>Thermotogati</taxon>
        <taxon>Deinococcota</taxon>
        <taxon>Deinococci</taxon>
        <taxon>Deinococcales</taxon>
        <taxon>Deinococcaceae</taxon>
        <taxon>Deinococcus</taxon>
    </lineage>
</organism>
<dbReference type="RefSeq" id="WP_103313872.1">
    <property type="nucleotide sequence ID" value="NZ_PPPD01000002.1"/>
</dbReference>
<feature type="transmembrane region" description="Helical" evidence="2">
    <location>
        <begin position="83"/>
        <end position="102"/>
    </location>
</feature>
<keyword evidence="2" id="KW-1133">Transmembrane helix</keyword>
<evidence type="ECO:0000256" key="1">
    <source>
        <dbReference type="ARBA" id="ARBA00007430"/>
    </source>
</evidence>
<proteinExistence type="inferred from homology"/>
<feature type="transmembrane region" description="Helical" evidence="2">
    <location>
        <begin position="108"/>
        <end position="127"/>
    </location>
</feature>
<name>A0A2K3UTN3_9DEIO</name>
<sequence>MKPILFTPTHSKYLIDSALWGAATLLAYGFRKPELISLGVPANVWSYMFLSLVVMGSVANVYQLHRQNWQRAGISDLILLARAVSLATLIMFAAGFILQTWLQLPRSVPLLVGILGFLFMGGARLGTRMLSEQVRRQRADDARRVLIVGAGEAGSLIAREMQRHPESGLVPIGFIDDELSKVGQRVLGLPVFGQVAALQSVAQREGAQEILIAVPSASGDFIRRVVDEARESHLRYRIIPGVFEILNGSVNISQIRDVNLEDLLRRPPVQLNTQEIASYLRGRVVLVTGAGGSIGSEIVRQIVTFSPSTVLLFGRGENSIFSIQQELVRNWPEVKQMGLIGDVRDAARLEAVFKEFRPDVVFHAAAHKHVPLMEQTPSEAILNNVIGTDNVVTLCLKFGVSRLVNVSTDKAVNPTSVMGASKRIAEMVVSAGAAQARETQAFVSVRFGNVLGSRGSVVPTFMSQIRAGGPITVTHPEMVRYFMTIPEAAKLVVQAGGLAENGKVYVLNMGEPVKISDLAHDVIRLSGAQNVDVVYSGIRPGEKLYEELLMSSEDINSTSHSEIFSAKLGKVDPHIMHEQLKLLRRHAEANDFESVRQDLVRLIPENKFGSIR</sequence>
<keyword evidence="5" id="KW-1185">Reference proteome</keyword>
<feature type="domain" description="Polysaccharide biosynthesis protein CapD-like" evidence="3">
    <location>
        <begin position="285"/>
        <end position="567"/>
    </location>
</feature>
<dbReference type="PANTHER" id="PTHR43318:SF1">
    <property type="entry name" value="POLYSACCHARIDE BIOSYNTHESIS PROTEIN EPSC-RELATED"/>
    <property type="match status" value="1"/>
</dbReference>
<comment type="caution">
    <text evidence="4">The sequence shown here is derived from an EMBL/GenBank/DDBJ whole genome shotgun (WGS) entry which is preliminary data.</text>
</comment>
<dbReference type="Proteomes" id="UP000236379">
    <property type="component" value="Unassembled WGS sequence"/>
</dbReference>
<evidence type="ECO:0000313" key="5">
    <source>
        <dbReference type="Proteomes" id="UP000236379"/>
    </source>
</evidence>
<dbReference type="PANTHER" id="PTHR43318">
    <property type="entry name" value="UDP-N-ACETYLGLUCOSAMINE 4,6-DEHYDRATASE"/>
    <property type="match status" value="1"/>
</dbReference>
<dbReference type="Pfam" id="PF13727">
    <property type="entry name" value="CoA_binding_3"/>
    <property type="match status" value="1"/>
</dbReference>
<evidence type="ECO:0000256" key="2">
    <source>
        <dbReference type="SAM" id="Phobius"/>
    </source>
</evidence>
<dbReference type="InterPro" id="IPR036291">
    <property type="entry name" value="NAD(P)-bd_dom_sf"/>
</dbReference>
<keyword evidence="2" id="KW-0812">Transmembrane</keyword>
<feature type="transmembrane region" description="Helical" evidence="2">
    <location>
        <begin position="12"/>
        <end position="30"/>
    </location>
</feature>
<dbReference type="EMBL" id="PPPD01000002">
    <property type="protein sequence ID" value="PNY79888.1"/>
    <property type="molecule type" value="Genomic_DNA"/>
</dbReference>
<protein>
    <submittedName>
        <fullName evidence="4">Polysaccharide biosynthesis protein</fullName>
    </submittedName>
</protein>
<evidence type="ECO:0000259" key="3">
    <source>
        <dbReference type="Pfam" id="PF02719"/>
    </source>
</evidence>
<dbReference type="OrthoDB" id="9803111at2"/>
<dbReference type="Gene3D" id="3.40.50.720">
    <property type="entry name" value="NAD(P)-binding Rossmann-like Domain"/>
    <property type="match status" value="2"/>
</dbReference>
<feature type="transmembrane region" description="Helical" evidence="2">
    <location>
        <begin position="42"/>
        <end position="62"/>
    </location>
</feature>
<dbReference type="InterPro" id="IPR051203">
    <property type="entry name" value="Polysaccharide_Synthase-Rel"/>
</dbReference>
<dbReference type="InterPro" id="IPR003869">
    <property type="entry name" value="Polysac_CapD-like"/>
</dbReference>
<dbReference type="SUPFAM" id="SSF51735">
    <property type="entry name" value="NAD(P)-binding Rossmann-fold domains"/>
    <property type="match status" value="2"/>
</dbReference>
<comment type="similarity">
    <text evidence="1">Belongs to the polysaccharide synthase family.</text>
</comment>
<accession>A0A2K3UTN3</accession>
<evidence type="ECO:0000313" key="4">
    <source>
        <dbReference type="EMBL" id="PNY79888.1"/>
    </source>
</evidence>
<dbReference type="AlphaFoldDB" id="A0A2K3UTN3"/>